<dbReference type="PROSITE" id="PS51257">
    <property type="entry name" value="PROKAR_LIPOPROTEIN"/>
    <property type="match status" value="1"/>
</dbReference>
<dbReference type="AlphaFoldDB" id="A0A0N7HYH1"/>
<dbReference type="Gene3D" id="3.20.20.140">
    <property type="entry name" value="Metal-dependent hydrolases"/>
    <property type="match status" value="2"/>
</dbReference>
<feature type="domain" description="Amidohydrolase 3" evidence="1">
    <location>
        <begin position="71"/>
        <end position="255"/>
    </location>
</feature>
<name>A0A0N7HYH1_9FLAO</name>
<sequence length="519" mass="57890">MKKLKPFFVVFNIVLIFLSCSKKNIEADILIENGTVYNGIDTIPTNHSIAIKNDKIVFIGDDNFVTINAVKTIDAKGLIVSPGFIDPHTHADRDLKMVENSHNKPFLYQGITTVVVGNDGASYYPSEKYKTLYETQGIGTNVVMLVGHGTIRNQVMGKNDRKATNQEIVEMQKLVQQEMDQGAFGLSTGLFYSPGSYSNTDEVIALAKTTAKNGGIYDTHLRDESSYTIGLIPAIEEAIEIGRQAKLPIHISHIKCLGVDVWYQSDSIIKSIEKAQKEGINISANQYPYDASATGLRAAVVPRWAESGGKDSVFIRYDNPKLKKRLLEETTININRRGGPEKLLIVKSADSVYIGKNLLEISEELKLTPAEAAFKILRTSYVRVASFNMNPYDIKNFMTKDWVVTGSDGNTGHPRKYGSFPHKYNEYVKGSKTINLSDFINKSSSKTADIFKIPNRGRLVENNYADIIIFNPETFKDKANYIDAFQLSEGLEYSIINGKFSIEKGEYTNKLNGNVLKKI</sequence>
<dbReference type="PATRIC" id="fig|1736674.3.peg.1822"/>
<keyword evidence="2" id="KW-0378">Hydrolase</keyword>
<evidence type="ECO:0000313" key="2">
    <source>
        <dbReference type="EMBL" id="ALJ05238.1"/>
    </source>
</evidence>
<dbReference type="EMBL" id="CP012898">
    <property type="protein sequence ID" value="ALJ05238.1"/>
    <property type="molecule type" value="Genomic_DNA"/>
</dbReference>
<accession>A0A0N7HYH1</accession>
<keyword evidence="3" id="KW-1185">Reference proteome</keyword>
<dbReference type="PANTHER" id="PTHR11647:SF1">
    <property type="entry name" value="COLLAPSIN RESPONSE MEDIATOR PROTEIN"/>
    <property type="match status" value="1"/>
</dbReference>
<dbReference type="SUPFAM" id="SSF51338">
    <property type="entry name" value="Composite domain of metallo-dependent hydrolases"/>
    <property type="match status" value="1"/>
</dbReference>
<dbReference type="Pfam" id="PF07969">
    <property type="entry name" value="Amidohydro_3"/>
    <property type="match status" value="1"/>
</dbReference>
<dbReference type="Proteomes" id="UP000057981">
    <property type="component" value="Chromosome"/>
</dbReference>
<dbReference type="InterPro" id="IPR013108">
    <property type="entry name" value="Amidohydro_3"/>
</dbReference>
<organism evidence="2 3">
    <name type="scientific">Pseudalgibacter alginicilyticus</name>
    <dbReference type="NCBI Taxonomy" id="1736674"/>
    <lineage>
        <taxon>Bacteria</taxon>
        <taxon>Pseudomonadati</taxon>
        <taxon>Bacteroidota</taxon>
        <taxon>Flavobacteriia</taxon>
        <taxon>Flavobacteriales</taxon>
        <taxon>Flavobacteriaceae</taxon>
        <taxon>Pseudalgibacter</taxon>
    </lineage>
</organism>
<dbReference type="SUPFAM" id="SSF51556">
    <property type="entry name" value="Metallo-dependent hydrolases"/>
    <property type="match status" value="1"/>
</dbReference>
<proteinExistence type="predicted"/>
<reference evidence="2 3" key="1">
    <citation type="submission" date="2015-10" db="EMBL/GenBank/DDBJ databases">
        <authorList>
            <person name="Gilbert D.G."/>
        </authorList>
    </citation>
    <scope>NUCLEOTIDE SEQUENCE [LARGE SCALE GENOMIC DNA]</scope>
    <source>
        <strain evidence="3">HZ-22</strain>
    </source>
</reference>
<dbReference type="InterPro" id="IPR011059">
    <property type="entry name" value="Metal-dep_hydrolase_composite"/>
</dbReference>
<dbReference type="RefSeq" id="WP_054727320.1">
    <property type="nucleotide sequence ID" value="NZ_CP012898.1"/>
</dbReference>
<evidence type="ECO:0000259" key="1">
    <source>
        <dbReference type="Pfam" id="PF07969"/>
    </source>
</evidence>
<dbReference type="InterPro" id="IPR032466">
    <property type="entry name" value="Metal_Hydrolase"/>
</dbReference>
<dbReference type="PANTHER" id="PTHR11647">
    <property type="entry name" value="HYDRANTOINASE/DIHYDROPYRIMIDINASE FAMILY MEMBER"/>
    <property type="match status" value="1"/>
</dbReference>
<dbReference type="Gene3D" id="2.30.40.10">
    <property type="entry name" value="Urease, subunit C, domain 1"/>
    <property type="match status" value="1"/>
</dbReference>
<evidence type="ECO:0000313" key="3">
    <source>
        <dbReference type="Proteomes" id="UP000057981"/>
    </source>
</evidence>
<protein>
    <submittedName>
        <fullName evidence="2">Amidohydrolase</fullName>
    </submittedName>
</protein>
<gene>
    <name evidence="2" type="ORF">APS56_08920</name>
</gene>
<dbReference type="KEGG" id="ahz:APS56_08920"/>
<dbReference type="STRING" id="1736674.APS56_08920"/>
<dbReference type="GO" id="GO:0016811">
    <property type="term" value="F:hydrolase activity, acting on carbon-nitrogen (but not peptide) bonds, in linear amides"/>
    <property type="evidence" value="ECO:0007669"/>
    <property type="project" value="InterPro"/>
</dbReference>
<dbReference type="InterPro" id="IPR050378">
    <property type="entry name" value="Metallo-dep_Hydrolases_sf"/>
</dbReference>
<dbReference type="OrthoDB" id="9775607at2"/>
<dbReference type="Gene3D" id="3.30.1490.130">
    <property type="entry name" value="D-aminoacylase. Domain 3"/>
    <property type="match status" value="1"/>
</dbReference>
<dbReference type="InterPro" id="IPR023100">
    <property type="entry name" value="D-aminoacylase_insert_dom_sf"/>
</dbReference>